<dbReference type="InterPro" id="IPR029058">
    <property type="entry name" value="AB_hydrolase_fold"/>
</dbReference>
<dbReference type="InterPro" id="IPR050266">
    <property type="entry name" value="AB_hydrolase_sf"/>
</dbReference>
<sequence length="302" mass="32221">MSRYGAVTVPVRGGLLHVGRWSGDPSLAASGTTQVPDPPVLAVHGVTAHHLSWGWLADELPAREVVAPDLRGRGRSRELPGPWGMATHADDLVAVLDALGHERAVLVGHSMGAFVALVTAHRHPDRCAGLVLVDGGPPLPMPPSMSPEEVAEAVIGPSLRRLDMRFEDHEAHRALWRAHPALAGEWGPRMEAYADSDLCGSEPALASRTVREAVDADSRDLLVGADVARAQEVLDTPATLLVAEHGMTGEAPPLYGAEVVADLRRRRPRLRLERLDAVNHYTVVMGVGARAVAASVRTVATR</sequence>
<dbReference type="Gene3D" id="3.40.50.1820">
    <property type="entry name" value="alpha/beta hydrolase"/>
    <property type="match status" value="1"/>
</dbReference>
<gene>
    <name evidence="3" type="ORF">GCM10011376_23170</name>
</gene>
<organism evidence="3 4">
    <name type="scientific">Nocardioides flavus</name>
    <name type="common">ex Wang et al. 2016</name>
    <dbReference type="NCBI Taxonomy" id="2058780"/>
    <lineage>
        <taxon>Bacteria</taxon>
        <taxon>Bacillati</taxon>
        <taxon>Actinomycetota</taxon>
        <taxon>Actinomycetes</taxon>
        <taxon>Propionibacteriales</taxon>
        <taxon>Nocardioidaceae</taxon>
        <taxon>Nocardioides</taxon>
    </lineage>
</organism>
<accession>A0ABQ3HM36</accession>
<keyword evidence="4" id="KW-1185">Reference proteome</keyword>
<feature type="domain" description="AB hydrolase-1" evidence="2">
    <location>
        <begin position="38"/>
        <end position="177"/>
    </location>
</feature>
<evidence type="ECO:0000256" key="1">
    <source>
        <dbReference type="ARBA" id="ARBA00022801"/>
    </source>
</evidence>
<comment type="caution">
    <text evidence="3">The sequence shown here is derived from an EMBL/GenBank/DDBJ whole genome shotgun (WGS) entry which is preliminary data.</text>
</comment>
<evidence type="ECO:0000313" key="4">
    <source>
        <dbReference type="Proteomes" id="UP000597341"/>
    </source>
</evidence>
<keyword evidence="1" id="KW-0378">Hydrolase</keyword>
<dbReference type="RefSeq" id="WP_191279634.1">
    <property type="nucleotide sequence ID" value="NZ_BNAD01000005.1"/>
</dbReference>
<dbReference type="PANTHER" id="PTHR43798:SF31">
    <property type="entry name" value="AB HYDROLASE SUPERFAMILY PROTEIN YCLE"/>
    <property type="match status" value="1"/>
</dbReference>
<evidence type="ECO:0000259" key="2">
    <source>
        <dbReference type="Pfam" id="PF00561"/>
    </source>
</evidence>
<dbReference type="Pfam" id="PF00561">
    <property type="entry name" value="Abhydrolase_1"/>
    <property type="match status" value="1"/>
</dbReference>
<dbReference type="PRINTS" id="PR00111">
    <property type="entry name" value="ABHYDROLASE"/>
</dbReference>
<dbReference type="PANTHER" id="PTHR43798">
    <property type="entry name" value="MONOACYLGLYCEROL LIPASE"/>
    <property type="match status" value="1"/>
</dbReference>
<proteinExistence type="predicted"/>
<evidence type="ECO:0000313" key="3">
    <source>
        <dbReference type="EMBL" id="GHE17707.1"/>
    </source>
</evidence>
<dbReference type="SUPFAM" id="SSF53474">
    <property type="entry name" value="alpha/beta-Hydrolases"/>
    <property type="match status" value="1"/>
</dbReference>
<name>A0ABQ3HM36_9ACTN</name>
<dbReference type="Proteomes" id="UP000597341">
    <property type="component" value="Unassembled WGS sequence"/>
</dbReference>
<dbReference type="EMBL" id="BNAD01000005">
    <property type="protein sequence ID" value="GHE17707.1"/>
    <property type="molecule type" value="Genomic_DNA"/>
</dbReference>
<reference evidence="4" key="1">
    <citation type="journal article" date="2019" name="Int. J. Syst. Evol. Microbiol.">
        <title>The Global Catalogue of Microorganisms (GCM) 10K type strain sequencing project: providing services to taxonomists for standard genome sequencing and annotation.</title>
        <authorList>
            <consortium name="The Broad Institute Genomics Platform"/>
            <consortium name="The Broad Institute Genome Sequencing Center for Infectious Disease"/>
            <person name="Wu L."/>
            <person name="Ma J."/>
        </authorList>
    </citation>
    <scope>NUCLEOTIDE SEQUENCE [LARGE SCALE GENOMIC DNA]</scope>
    <source>
        <strain evidence="4">CGMCC 1.12791</strain>
    </source>
</reference>
<protein>
    <recommendedName>
        <fullName evidence="2">AB hydrolase-1 domain-containing protein</fullName>
    </recommendedName>
</protein>
<dbReference type="InterPro" id="IPR000073">
    <property type="entry name" value="AB_hydrolase_1"/>
</dbReference>